<dbReference type="RefSeq" id="WP_146106876.1">
    <property type="nucleotide sequence ID" value="NZ_MSCN01000001.1"/>
</dbReference>
<dbReference type="EMBL" id="MSCN01000001">
    <property type="protein sequence ID" value="PQJ78325.1"/>
    <property type="molecule type" value="Genomic_DNA"/>
</dbReference>
<dbReference type="Gene3D" id="1.10.10.10">
    <property type="entry name" value="Winged helix-like DNA-binding domain superfamily/Winged helix DNA-binding domain"/>
    <property type="match status" value="1"/>
</dbReference>
<comment type="caution">
    <text evidence="2">The sequence shown here is derived from an EMBL/GenBank/DDBJ whole genome shotgun (WGS) entry which is preliminary data.</text>
</comment>
<dbReference type="OrthoDB" id="853599at2"/>
<dbReference type="InterPro" id="IPR055247">
    <property type="entry name" value="InsJ-like_HTH"/>
</dbReference>
<dbReference type="InterPro" id="IPR036388">
    <property type="entry name" value="WH-like_DNA-bd_sf"/>
</dbReference>
<organism evidence="2 3">
    <name type="scientific">Polaribacter porphyrae</name>
    <dbReference type="NCBI Taxonomy" id="1137780"/>
    <lineage>
        <taxon>Bacteria</taxon>
        <taxon>Pseudomonadati</taxon>
        <taxon>Bacteroidota</taxon>
        <taxon>Flavobacteriia</taxon>
        <taxon>Flavobacteriales</taxon>
        <taxon>Flavobacteriaceae</taxon>
    </lineage>
</organism>
<dbReference type="Proteomes" id="UP000238882">
    <property type="component" value="Unassembled WGS sequence"/>
</dbReference>
<evidence type="ECO:0000259" key="1">
    <source>
        <dbReference type="Pfam" id="PF13518"/>
    </source>
</evidence>
<keyword evidence="3" id="KW-1185">Reference proteome</keyword>
<proteinExistence type="predicted"/>
<evidence type="ECO:0000313" key="2">
    <source>
        <dbReference type="EMBL" id="PQJ78325.1"/>
    </source>
</evidence>
<dbReference type="SUPFAM" id="SSF48295">
    <property type="entry name" value="TrpR-like"/>
    <property type="match status" value="1"/>
</dbReference>
<gene>
    <name evidence="2" type="ORF">BTO18_03580</name>
</gene>
<dbReference type="AlphaFoldDB" id="A0A2S7WL37"/>
<dbReference type="GO" id="GO:0043565">
    <property type="term" value="F:sequence-specific DNA binding"/>
    <property type="evidence" value="ECO:0007669"/>
    <property type="project" value="InterPro"/>
</dbReference>
<protein>
    <recommendedName>
        <fullName evidence="1">Insertion element IS150 protein InsJ-like helix-turn-helix domain-containing protein</fullName>
    </recommendedName>
</protein>
<reference evidence="2 3" key="1">
    <citation type="submission" date="2016-12" db="EMBL/GenBank/DDBJ databases">
        <title>Trade-off between light-utilization and light-protection in marine flavobacteria.</title>
        <authorList>
            <person name="Kumagai Y."/>
            <person name="Yoshizawa S."/>
            <person name="Kogure K."/>
            <person name="Iwasaki W."/>
        </authorList>
    </citation>
    <scope>NUCLEOTIDE SEQUENCE [LARGE SCALE GENOMIC DNA]</scope>
    <source>
        <strain evidence="2 3">NBRC 108759</strain>
    </source>
</reference>
<name>A0A2S7WL37_9FLAO</name>
<sequence length="76" mass="8871">MDSNYKKCTQKDYSLSLKLQIVQEIEQGLLTPMQATNKYGVQARSTIRTWLKKYGNFDYQYTTQQGMSKTPVKLLQ</sequence>
<evidence type="ECO:0000313" key="3">
    <source>
        <dbReference type="Proteomes" id="UP000238882"/>
    </source>
</evidence>
<accession>A0A2S7WL37</accession>
<dbReference type="InterPro" id="IPR010921">
    <property type="entry name" value="Trp_repressor/repl_initiator"/>
</dbReference>
<dbReference type="Pfam" id="PF13518">
    <property type="entry name" value="HTH_28"/>
    <property type="match status" value="1"/>
</dbReference>
<feature type="domain" description="Insertion element IS150 protein InsJ-like helix-turn-helix" evidence="1">
    <location>
        <begin position="18"/>
        <end position="56"/>
    </location>
</feature>